<dbReference type="SUPFAM" id="SSF56219">
    <property type="entry name" value="DNase I-like"/>
    <property type="match status" value="1"/>
</dbReference>
<protein>
    <submittedName>
        <fullName evidence="5">OLC1v1013568C1</fullName>
    </submittedName>
</protein>
<dbReference type="CDD" id="cd06222">
    <property type="entry name" value="RNase_H_like"/>
    <property type="match status" value="1"/>
</dbReference>
<dbReference type="Gene3D" id="3.30.420.10">
    <property type="entry name" value="Ribonuclease H-like superfamily/Ribonuclease H"/>
    <property type="match status" value="1"/>
</dbReference>
<proteinExistence type="predicted"/>
<dbReference type="PANTHER" id="PTHR47723">
    <property type="entry name" value="OS05G0353850 PROTEIN"/>
    <property type="match status" value="1"/>
</dbReference>
<evidence type="ECO:0000259" key="2">
    <source>
        <dbReference type="Pfam" id="PF03372"/>
    </source>
</evidence>
<dbReference type="InterPro" id="IPR036691">
    <property type="entry name" value="Endo/exonu/phosph_ase_sf"/>
</dbReference>
<dbReference type="InterPro" id="IPR005135">
    <property type="entry name" value="Endo/exonuclease/phosphatase"/>
</dbReference>
<dbReference type="SUPFAM" id="SSF53098">
    <property type="entry name" value="Ribonuclease H-like"/>
    <property type="match status" value="1"/>
</dbReference>
<dbReference type="InterPro" id="IPR002156">
    <property type="entry name" value="RNaseH_domain"/>
</dbReference>
<dbReference type="InterPro" id="IPR053151">
    <property type="entry name" value="RNase_H-like"/>
</dbReference>
<feature type="compositionally biased region" description="Polar residues" evidence="1">
    <location>
        <begin position="44"/>
        <end position="56"/>
    </location>
</feature>
<accession>A0AAV1E0P4</accession>
<dbReference type="Pfam" id="PF13456">
    <property type="entry name" value="RVT_3"/>
    <property type="match status" value="1"/>
</dbReference>
<feature type="region of interest" description="Disordered" evidence="1">
    <location>
        <begin position="263"/>
        <end position="301"/>
    </location>
</feature>
<reference evidence="5" key="1">
    <citation type="submission" date="2023-03" db="EMBL/GenBank/DDBJ databases">
        <authorList>
            <person name="Julca I."/>
        </authorList>
    </citation>
    <scope>NUCLEOTIDE SEQUENCE</scope>
</reference>
<dbReference type="InterPro" id="IPR012337">
    <property type="entry name" value="RNaseH-like_sf"/>
</dbReference>
<evidence type="ECO:0000313" key="6">
    <source>
        <dbReference type="Proteomes" id="UP001161247"/>
    </source>
</evidence>
<evidence type="ECO:0000256" key="1">
    <source>
        <dbReference type="SAM" id="MobiDB-lite"/>
    </source>
</evidence>
<dbReference type="InterPro" id="IPR044730">
    <property type="entry name" value="RNase_H-like_dom_plant"/>
</dbReference>
<keyword evidence="6" id="KW-1185">Reference proteome</keyword>
<feature type="compositionally biased region" description="Pro residues" evidence="1">
    <location>
        <begin position="1"/>
        <end position="22"/>
    </location>
</feature>
<dbReference type="Pfam" id="PF14111">
    <property type="entry name" value="DUF4283"/>
    <property type="match status" value="1"/>
</dbReference>
<feature type="region of interest" description="Disordered" evidence="1">
    <location>
        <begin position="1"/>
        <end position="64"/>
    </location>
</feature>
<evidence type="ECO:0000313" key="5">
    <source>
        <dbReference type="EMBL" id="CAI9113041.1"/>
    </source>
</evidence>
<dbReference type="GO" id="GO:0004523">
    <property type="term" value="F:RNA-DNA hybrid ribonuclease activity"/>
    <property type="evidence" value="ECO:0007669"/>
    <property type="project" value="InterPro"/>
</dbReference>
<feature type="domain" description="DUF4283" evidence="4">
    <location>
        <begin position="147"/>
        <end position="228"/>
    </location>
</feature>
<dbReference type="GO" id="GO:0003676">
    <property type="term" value="F:nucleic acid binding"/>
    <property type="evidence" value="ECO:0007669"/>
    <property type="project" value="InterPro"/>
</dbReference>
<dbReference type="Proteomes" id="UP001161247">
    <property type="component" value="Chromosome 7"/>
</dbReference>
<feature type="domain" description="RNase H type-1" evidence="3">
    <location>
        <begin position="889"/>
        <end position="1009"/>
    </location>
</feature>
<dbReference type="AlphaFoldDB" id="A0AAV1E0P4"/>
<dbReference type="InterPro" id="IPR036397">
    <property type="entry name" value="RNaseH_sf"/>
</dbReference>
<name>A0AAV1E0P4_OLDCO</name>
<evidence type="ECO:0000259" key="3">
    <source>
        <dbReference type="Pfam" id="PF13456"/>
    </source>
</evidence>
<sequence length="1047" mass="118034">MNPQPDPPPEPNPPPNPPPISNPPSDLNLQPEHAADNSHFPPLQSDQNSKASTSPSIDLRSTKKARVKEKQWDFFGGRTIASENSNPHPAPMSFKDKMLRGQRHRDCPMFETEDIEIEDLHQEVVLIKDGQMPWVVISDKVEALLAQPWENVVILKVMGNRLTYSALCNRLYTMWYYVDGFATMDLERGYVLAKFTKKEDMVDVLQKAPWLVGDSYLYIQQWDTSFDAATHVISSTTVWARLPGLPCGRVGHMEETCPFKGEKAPGIEVEDDSDDKPAWTSEVGASEMGMGGKGNNMANKPVKPDWIFAPKRGRPRSQRPQSVPSIVLIRCKQMGLDSTPCRIYMKKQKRFHRICQPFPNAIRVQSELDEGKHQAVIIKHPSTSKLDTMGMDCDDEVAVAELSGLESIVKEPPGGAIMMEVVQGSSEKVPPGVAFDDDCELGTMLLNCDKPQVVAVLEPRISGKDADTFIRRTKFDRSFRVKARGFSGGIWVDCVEVEVLACHSQYVHTKIIAGGKEMFVTIIYGSPNRLLRRALWDQLYERMEWPWLVGGDYNSILYDEESLGGSNSRNIVCLEFAEWLFDNQLHELPTDGIRFTWKRGNLERRLDRFICNEKWSDDFPGSLTIHLSKMRSDHNPLLVRLSSTKSKVIFSKSVEHDHGLSLAQSMGFEIVADLGVYLGMQLLHGRITKKTYGSILDKARKRLSGWAASTLSFARRVTLAQSVLTTLPYYAIQSSLLPVSLCDEMEKLCRRFIWGGGDNTRKLSLVPWKKVCEKKEFGGLGFRNQRQMNWAFILKLGWQIVTNKEALLTRVMRDKYGLEEGVGYQLPTKPKSSPCYKAIAKAWPIMFKACRWVVNDRQESLKMVGAIPVTREWRLLAWSPPPTEWIKLNTDGALNTNTGWATVGGLLRDCTGGWCGGFSMNIGYCSIAGAEIWGLLQGLQLAWDKGYRKLEAEVDNESVVRLVLAKEPNSGVHLEILHAIKELMSRSWEVKLAHVHREKNFAADYMAALAVSNPPGLHRMDFPPSRVRNWLFHIGVAHPINVIVSEL</sequence>
<evidence type="ECO:0000259" key="4">
    <source>
        <dbReference type="Pfam" id="PF14111"/>
    </source>
</evidence>
<organism evidence="5 6">
    <name type="scientific">Oldenlandia corymbosa var. corymbosa</name>
    <dbReference type="NCBI Taxonomy" id="529605"/>
    <lineage>
        <taxon>Eukaryota</taxon>
        <taxon>Viridiplantae</taxon>
        <taxon>Streptophyta</taxon>
        <taxon>Embryophyta</taxon>
        <taxon>Tracheophyta</taxon>
        <taxon>Spermatophyta</taxon>
        <taxon>Magnoliopsida</taxon>
        <taxon>eudicotyledons</taxon>
        <taxon>Gunneridae</taxon>
        <taxon>Pentapetalae</taxon>
        <taxon>asterids</taxon>
        <taxon>lamiids</taxon>
        <taxon>Gentianales</taxon>
        <taxon>Rubiaceae</taxon>
        <taxon>Rubioideae</taxon>
        <taxon>Spermacoceae</taxon>
        <taxon>Hedyotis-Oldenlandia complex</taxon>
        <taxon>Oldenlandia</taxon>
    </lineage>
</organism>
<gene>
    <name evidence="5" type="ORF">OLC1_LOCUS20124</name>
</gene>
<feature type="domain" description="Endonuclease/exonuclease/phosphatase" evidence="2">
    <location>
        <begin position="526"/>
        <end position="634"/>
    </location>
</feature>
<dbReference type="EMBL" id="OX459124">
    <property type="protein sequence ID" value="CAI9113041.1"/>
    <property type="molecule type" value="Genomic_DNA"/>
</dbReference>
<dbReference type="InterPro" id="IPR025558">
    <property type="entry name" value="DUF4283"/>
</dbReference>
<dbReference type="PANTHER" id="PTHR47723:SF13">
    <property type="entry name" value="PUTATIVE-RELATED"/>
    <property type="match status" value="1"/>
</dbReference>
<dbReference type="Gene3D" id="3.60.10.10">
    <property type="entry name" value="Endonuclease/exonuclease/phosphatase"/>
    <property type="match status" value="1"/>
</dbReference>
<dbReference type="Pfam" id="PF03372">
    <property type="entry name" value="Exo_endo_phos"/>
    <property type="match status" value="1"/>
</dbReference>